<dbReference type="STRING" id="349163.Acry_1306"/>
<proteinExistence type="inferred from homology"/>
<dbReference type="Pfam" id="PF00248">
    <property type="entry name" value="Aldo_ket_red"/>
    <property type="match status" value="1"/>
</dbReference>
<evidence type="ECO:0000256" key="1">
    <source>
        <dbReference type="ARBA" id="ARBA00007905"/>
    </source>
</evidence>
<gene>
    <name evidence="8" type="ordered locus">Acry_1306</name>
</gene>
<feature type="binding site" evidence="5">
    <location>
        <position position="107"/>
    </location>
    <ligand>
        <name>substrate</name>
    </ligand>
</feature>
<evidence type="ECO:0000256" key="2">
    <source>
        <dbReference type="ARBA" id="ARBA00023002"/>
    </source>
</evidence>
<dbReference type="Gene3D" id="3.20.20.100">
    <property type="entry name" value="NADP-dependent oxidoreductase domain"/>
    <property type="match status" value="1"/>
</dbReference>
<comment type="catalytic activity">
    <reaction evidence="3">
        <text>hydroxyacetone + NADP(+) = methylglyoxal + NADPH + H(+)</text>
        <dbReference type="Rhea" id="RHEA:27986"/>
        <dbReference type="ChEBI" id="CHEBI:15378"/>
        <dbReference type="ChEBI" id="CHEBI:17158"/>
        <dbReference type="ChEBI" id="CHEBI:27957"/>
        <dbReference type="ChEBI" id="CHEBI:57783"/>
        <dbReference type="ChEBI" id="CHEBI:58349"/>
    </reaction>
</comment>
<dbReference type="RefSeq" id="WP_011942148.1">
    <property type="nucleotide sequence ID" value="NC_009484.1"/>
</dbReference>
<evidence type="ECO:0000259" key="7">
    <source>
        <dbReference type="Pfam" id="PF00248"/>
    </source>
</evidence>
<reference evidence="8 9" key="1">
    <citation type="submission" date="2007-05" db="EMBL/GenBank/DDBJ databases">
        <title>Complete sequence of chromosome of Acidiphilium cryptum JF-5.</title>
        <authorList>
            <consortium name="US DOE Joint Genome Institute"/>
            <person name="Copeland A."/>
            <person name="Lucas S."/>
            <person name="Lapidus A."/>
            <person name="Barry K."/>
            <person name="Detter J.C."/>
            <person name="Glavina del Rio T."/>
            <person name="Hammon N."/>
            <person name="Israni S."/>
            <person name="Dalin E."/>
            <person name="Tice H."/>
            <person name="Pitluck S."/>
            <person name="Sims D."/>
            <person name="Brettin T."/>
            <person name="Bruce D."/>
            <person name="Han C."/>
            <person name="Schmutz J."/>
            <person name="Larimer F."/>
            <person name="Land M."/>
            <person name="Hauser L."/>
            <person name="Kyrpides N."/>
            <person name="Kim E."/>
            <person name="Magnuson T."/>
            <person name="Richardson P."/>
        </authorList>
    </citation>
    <scope>NUCLEOTIDE SEQUENCE [LARGE SCALE GENOMIC DNA]</scope>
    <source>
        <strain evidence="8 9">JF-5</strain>
    </source>
</reference>
<dbReference type="FunFam" id="3.20.20.100:FF:000002">
    <property type="entry name" value="2,5-diketo-D-gluconic acid reductase A"/>
    <property type="match status" value="1"/>
</dbReference>
<dbReference type="Proteomes" id="UP000000245">
    <property type="component" value="Chromosome"/>
</dbReference>
<accession>A5FY35</accession>
<keyword evidence="9" id="KW-1185">Reference proteome</keyword>
<dbReference type="KEGG" id="acr:Acry_1306"/>
<protein>
    <submittedName>
        <fullName evidence="8">Aldo/keto reductase</fullName>
    </submittedName>
</protein>
<dbReference type="PROSITE" id="PS00062">
    <property type="entry name" value="ALDOKETO_REDUCTASE_2"/>
    <property type="match status" value="1"/>
</dbReference>
<dbReference type="SUPFAM" id="SSF51430">
    <property type="entry name" value="NAD(P)-linked oxidoreductase"/>
    <property type="match status" value="1"/>
</dbReference>
<organism evidence="8 9">
    <name type="scientific">Acidiphilium cryptum (strain JF-5)</name>
    <dbReference type="NCBI Taxonomy" id="349163"/>
    <lineage>
        <taxon>Bacteria</taxon>
        <taxon>Pseudomonadati</taxon>
        <taxon>Pseudomonadota</taxon>
        <taxon>Alphaproteobacteria</taxon>
        <taxon>Acetobacterales</taxon>
        <taxon>Acidocellaceae</taxon>
        <taxon>Acidiphilium</taxon>
    </lineage>
</organism>
<comment type="similarity">
    <text evidence="1">Belongs to the aldo/keto reductase family.</text>
</comment>
<evidence type="ECO:0000256" key="6">
    <source>
        <dbReference type="PIRSR" id="PIRSR000097-3"/>
    </source>
</evidence>
<dbReference type="InterPro" id="IPR036812">
    <property type="entry name" value="NAD(P)_OxRdtase_dom_sf"/>
</dbReference>
<evidence type="ECO:0000256" key="3">
    <source>
        <dbReference type="ARBA" id="ARBA00049445"/>
    </source>
</evidence>
<dbReference type="PIRSF" id="PIRSF000097">
    <property type="entry name" value="AKR"/>
    <property type="match status" value="1"/>
</dbReference>
<evidence type="ECO:0000313" key="9">
    <source>
        <dbReference type="Proteomes" id="UP000000245"/>
    </source>
</evidence>
<feature type="domain" description="NADP-dependent oxidoreductase" evidence="7">
    <location>
        <begin position="15"/>
        <end position="257"/>
    </location>
</feature>
<dbReference type="EMBL" id="CP000697">
    <property type="protein sequence ID" value="ABQ30517.1"/>
    <property type="molecule type" value="Genomic_DNA"/>
</dbReference>
<dbReference type="InterPro" id="IPR020471">
    <property type="entry name" value="AKR"/>
</dbReference>
<name>A5FY35_ACICJ</name>
<dbReference type="GO" id="GO:0016616">
    <property type="term" value="F:oxidoreductase activity, acting on the CH-OH group of donors, NAD or NADP as acceptor"/>
    <property type="evidence" value="ECO:0007669"/>
    <property type="project" value="UniProtKB-ARBA"/>
</dbReference>
<dbReference type="InterPro" id="IPR018170">
    <property type="entry name" value="Aldo/ket_reductase_CS"/>
</dbReference>
<dbReference type="PANTHER" id="PTHR43638:SF3">
    <property type="entry name" value="ALDEHYDE REDUCTASE"/>
    <property type="match status" value="1"/>
</dbReference>
<keyword evidence="2" id="KW-0560">Oxidoreductase</keyword>
<dbReference type="InterPro" id="IPR023210">
    <property type="entry name" value="NADP_OxRdtase_dom"/>
</dbReference>
<dbReference type="AlphaFoldDB" id="A5FY35"/>
<evidence type="ECO:0000256" key="4">
    <source>
        <dbReference type="PIRSR" id="PIRSR000097-1"/>
    </source>
</evidence>
<dbReference type="PANTHER" id="PTHR43638">
    <property type="entry name" value="OXIDOREDUCTASE, ALDO/KETO REDUCTASE FAMILY PROTEIN"/>
    <property type="match status" value="1"/>
</dbReference>
<feature type="site" description="Lowers pKa of active site Tyr" evidence="6">
    <location>
        <position position="74"/>
    </location>
</feature>
<dbReference type="HOGENOM" id="CLU_023205_0_1_5"/>
<sequence>MTSMPITGGALAMPKLGLGTWRMSGRDCTAAVTRALALGYRHIDTAEMYGNEEAVGAALAESGIPRDEIFLTTKVWYENLTPDGVRRAIEASLAKLRTDHVNLFLIHWPSPSMNLAAVLATMAHLKHEGLVRHIGVSNFTVALMRQAVEAIGAEIACNQVEYHVLLGQDAVLDYARAHGITVTAYCPLAQGRLGDHPALAEVAAKHGATPAQVALKYLLDQDGVAAIPKAAREETQRANLAALAITLDDEDRTALAALPKNQRFVDPAFAPDWD</sequence>
<dbReference type="PROSITE" id="PS00798">
    <property type="entry name" value="ALDOKETO_REDUCTASE_1"/>
    <property type="match status" value="1"/>
</dbReference>
<evidence type="ECO:0000313" key="8">
    <source>
        <dbReference type="EMBL" id="ABQ30517.1"/>
    </source>
</evidence>
<evidence type="ECO:0000256" key="5">
    <source>
        <dbReference type="PIRSR" id="PIRSR000097-2"/>
    </source>
</evidence>
<dbReference type="PRINTS" id="PR00069">
    <property type="entry name" value="ALDKETRDTASE"/>
</dbReference>
<feature type="active site" description="Proton donor" evidence="4">
    <location>
        <position position="49"/>
    </location>
</feature>
<dbReference type="eggNOG" id="COG0656">
    <property type="taxonomic scope" value="Bacteria"/>
</dbReference>